<gene>
    <name evidence="1" type="ORF">K505DRAFT_277146</name>
</gene>
<reference evidence="1" key="1">
    <citation type="journal article" date="2020" name="Stud. Mycol.">
        <title>101 Dothideomycetes genomes: a test case for predicting lifestyles and emergence of pathogens.</title>
        <authorList>
            <person name="Haridas S."/>
            <person name="Albert R."/>
            <person name="Binder M."/>
            <person name="Bloem J."/>
            <person name="Labutti K."/>
            <person name="Salamov A."/>
            <person name="Andreopoulos B."/>
            <person name="Baker S."/>
            <person name="Barry K."/>
            <person name="Bills G."/>
            <person name="Bluhm B."/>
            <person name="Cannon C."/>
            <person name="Castanera R."/>
            <person name="Culley D."/>
            <person name="Daum C."/>
            <person name="Ezra D."/>
            <person name="Gonzalez J."/>
            <person name="Henrissat B."/>
            <person name="Kuo A."/>
            <person name="Liang C."/>
            <person name="Lipzen A."/>
            <person name="Lutzoni F."/>
            <person name="Magnuson J."/>
            <person name="Mondo S."/>
            <person name="Nolan M."/>
            <person name="Ohm R."/>
            <person name="Pangilinan J."/>
            <person name="Park H.-J."/>
            <person name="Ramirez L."/>
            <person name="Alfaro M."/>
            <person name="Sun H."/>
            <person name="Tritt A."/>
            <person name="Yoshinaga Y."/>
            <person name="Zwiers L.-H."/>
            <person name="Turgeon B."/>
            <person name="Goodwin S."/>
            <person name="Spatafora J."/>
            <person name="Crous P."/>
            <person name="Grigoriev I."/>
        </authorList>
    </citation>
    <scope>NUCLEOTIDE SEQUENCE</scope>
    <source>
        <strain evidence="1">CBS 109.77</strain>
    </source>
</reference>
<dbReference type="EMBL" id="MU001932">
    <property type="protein sequence ID" value="KAF2793324.1"/>
    <property type="molecule type" value="Genomic_DNA"/>
</dbReference>
<protein>
    <recommendedName>
        <fullName evidence="3">F-box domain-containing protein</fullName>
    </recommendedName>
</protein>
<evidence type="ECO:0000313" key="2">
    <source>
        <dbReference type="Proteomes" id="UP000799757"/>
    </source>
</evidence>
<accession>A0A6A6XAZ2</accession>
<sequence length="316" mass="36014">MSQMRFNLINTSFPVELLVEVIQRIPFDSTVVLKLALVHSRFHELLVNYQTSIAKNFALRNLPHACQDFPCDENSITYAWLARCIQQYDVVDDVMAVLLSDMNCYAVEKHNMAVVNTGLLLLYRLCSIDDQNDKIAFIKSLPQDPLTAIFLSVDYATRTARYHGKGTINQNTYGRFLDANRLELRNDVEFCFSEGIMNLGPEFISDSLLNADESETTLMCLYHDHTIHDWDTANVDVGDFMPPVTQGPAQNPVTRRRSLYTTLLERLAELIDCPPSEVVSRIIHDIEVPDHSLAWLDLRGKERLVQGLDLEYVDGN</sequence>
<proteinExistence type="predicted"/>
<evidence type="ECO:0000313" key="1">
    <source>
        <dbReference type="EMBL" id="KAF2793324.1"/>
    </source>
</evidence>
<dbReference type="OrthoDB" id="5372859at2759"/>
<dbReference type="AlphaFoldDB" id="A0A6A6XAZ2"/>
<name>A0A6A6XAZ2_9PLEO</name>
<dbReference type="Proteomes" id="UP000799757">
    <property type="component" value="Unassembled WGS sequence"/>
</dbReference>
<evidence type="ECO:0008006" key="3">
    <source>
        <dbReference type="Google" id="ProtNLM"/>
    </source>
</evidence>
<organism evidence="1 2">
    <name type="scientific">Melanomma pulvis-pyrius CBS 109.77</name>
    <dbReference type="NCBI Taxonomy" id="1314802"/>
    <lineage>
        <taxon>Eukaryota</taxon>
        <taxon>Fungi</taxon>
        <taxon>Dikarya</taxon>
        <taxon>Ascomycota</taxon>
        <taxon>Pezizomycotina</taxon>
        <taxon>Dothideomycetes</taxon>
        <taxon>Pleosporomycetidae</taxon>
        <taxon>Pleosporales</taxon>
        <taxon>Melanommataceae</taxon>
        <taxon>Melanomma</taxon>
    </lineage>
</organism>
<keyword evidence="2" id="KW-1185">Reference proteome</keyword>